<dbReference type="EC" id="2.7.1.148" evidence="2 10"/>
<comment type="catalytic activity">
    <reaction evidence="10">
        <text>4-CDP-2-C-methyl-D-erythritol + ATP = 4-CDP-2-C-methyl-D-erythritol 2-phosphate + ADP + H(+)</text>
        <dbReference type="Rhea" id="RHEA:18437"/>
        <dbReference type="ChEBI" id="CHEBI:15378"/>
        <dbReference type="ChEBI" id="CHEBI:30616"/>
        <dbReference type="ChEBI" id="CHEBI:57823"/>
        <dbReference type="ChEBI" id="CHEBI:57919"/>
        <dbReference type="ChEBI" id="CHEBI:456216"/>
        <dbReference type="EC" id="2.7.1.148"/>
    </reaction>
</comment>
<comment type="caution">
    <text evidence="13">The sequence shown here is derived from an EMBL/GenBank/DDBJ whole genome shotgun (WGS) entry which is preliminary data.</text>
</comment>
<keyword evidence="8 10" id="KW-0414">Isoprene biosynthesis</keyword>
<dbReference type="GO" id="GO:0050515">
    <property type="term" value="F:4-(cytidine 5'-diphospho)-2-C-methyl-D-erythritol kinase activity"/>
    <property type="evidence" value="ECO:0007669"/>
    <property type="project" value="UniProtKB-UniRule"/>
</dbReference>
<sequence>MKSALGLPAPAKLNVFLHVTGRLPDGRHALESVFTLIDWSDEIDLWDLSGTAPGRVERTGDLLCDAEKDLAVRAARLLMAERKPRGGVRIRVKKRIPAGAGMGGGSSDAATVLMGLNRLWNLGLTRGELMKLGERLGADVPFFIFGRTAFAEGFGEKLRPFDLPASRYLVAWPAAHVPTGEIFAAPNLTRDTPSHTIAFFSDLVRKTWPALPGRNDLEPVAEAFSEAVRHAKTMFASAGLDPRMTGSGSAVFAVLPERSDVDALAASFPGDWAVRGVSGMAKHPLSDWLTD</sequence>
<comment type="similarity">
    <text evidence="1 10">Belongs to the GHMP kinase family. IspE subfamily.</text>
</comment>
<evidence type="ECO:0000256" key="8">
    <source>
        <dbReference type="ARBA" id="ARBA00023229"/>
    </source>
</evidence>
<dbReference type="EMBL" id="AFBQ01000326">
    <property type="protein sequence ID" value="EHY30490.1"/>
    <property type="molecule type" value="Genomic_DNA"/>
</dbReference>
<dbReference type="SUPFAM" id="SSF55060">
    <property type="entry name" value="GHMP Kinase, C-terminal domain"/>
    <property type="match status" value="1"/>
</dbReference>
<proteinExistence type="inferred from homology"/>
<dbReference type="Pfam" id="PF08544">
    <property type="entry name" value="GHMP_kinases_C"/>
    <property type="match status" value="1"/>
</dbReference>
<dbReference type="InterPro" id="IPR006204">
    <property type="entry name" value="GHMP_kinase_N_dom"/>
</dbReference>
<organism evidence="13 14">
    <name type="scientific">Sutterella parvirubra YIT 11816</name>
    <dbReference type="NCBI Taxonomy" id="762967"/>
    <lineage>
        <taxon>Bacteria</taxon>
        <taxon>Pseudomonadati</taxon>
        <taxon>Pseudomonadota</taxon>
        <taxon>Betaproteobacteria</taxon>
        <taxon>Burkholderiales</taxon>
        <taxon>Sutterellaceae</taxon>
        <taxon>Sutterella</taxon>
    </lineage>
</organism>
<evidence type="ECO:0000313" key="14">
    <source>
        <dbReference type="Proteomes" id="UP000004956"/>
    </source>
</evidence>
<dbReference type="PIRSF" id="PIRSF010376">
    <property type="entry name" value="IspE"/>
    <property type="match status" value="1"/>
</dbReference>
<keyword evidence="4 10" id="KW-0808">Transferase</keyword>
<dbReference type="InterPro" id="IPR036554">
    <property type="entry name" value="GHMP_kinase_C_sf"/>
</dbReference>
<dbReference type="RefSeq" id="WP_008543424.1">
    <property type="nucleotide sequence ID" value="NZ_JH605011.1"/>
</dbReference>
<dbReference type="HOGENOM" id="CLU_053057_3_0_4"/>
<keyword evidence="6 10" id="KW-0418">Kinase</keyword>
<evidence type="ECO:0000256" key="5">
    <source>
        <dbReference type="ARBA" id="ARBA00022741"/>
    </source>
</evidence>
<evidence type="ECO:0000259" key="11">
    <source>
        <dbReference type="Pfam" id="PF00288"/>
    </source>
</evidence>
<keyword evidence="5 10" id="KW-0547">Nucleotide-binding</keyword>
<keyword evidence="14" id="KW-1185">Reference proteome</keyword>
<dbReference type="GO" id="GO:0019288">
    <property type="term" value="P:isopentenyl diphosphate biosynthetic process, methylerythritol 4-phosphate pathway"/>
    <property type="evidence" value="ECO:0007669"/>
    <property type="project" value="UniProtKB-UniRule"/>
</dbReference>
<evidence type="ECO:0000256" key="3">
    <source>
        <dbReference type="ARBA" id="ARBA00017473"/>
    </source>
</evidence>
<dbReference type="Gene3D" id="3.30.230.10">
    <property type="match status" value="1"/>
</dbReference>
<dbReference type="InterPro" id="IPR013750">
    <property type="entry name" value="GHMP_kinase_C_dom"/>
</dbReference>
<evidence type="ECO:0000313" key="13">
    <source>
        <dbReference type="EMBL" id="EHY30490.1"/>
    </source>
</evidence>
<dbReference type="InterPro" id="IPR020568">
    <property type="entry name" value="Ribosomal_Su5_D2-typ_SF"/>
</dbReference>
<evidence type="ECO:0000256" key="4">
    <source>
        <dbReference type="ARBA" id="ARBA00022679"/>
    </source>
</evidence>
<dbReference type="PANTHER" id="PTHR43527:SF2">
    <property type="entry name" value="4-DIPHOSPHOCYTIDYL-2-C-METHYL-D-ERYTHRITOL KINASE, CHLOROPLASTIC"/>
    <property type="match status" value="1"/>
</dbReference>
<protein>
    <recommendedName>
        <fullName evidence="3 10">4-diphosphocytidyl-2-C-methyl-D-erythritol kinase</fullName>
        <shortName evidence="10">CMK</shortName>
        <ecNumber evidence="2 10">2.7.1.148</ecNumber>
    </recommendedName>
    <alternativeName>
        <fullName evidence="9 10">4-(cytidine-5'-diphospho)-2-C-methyl-D-erythritol kinase</fullName>
    </alternativeName>
</protein>
<evidence type="ECO:0000256" key="10">
    <source>
        <dbReference type="HAMAP-Rule" id="MF_00061"/>
    </source>
</evidence>
<dbReference type="GO" id="GO:0016114">
    <property type="term" value="P:terpenoid biosynthetic process"/>
    <property type="evidence" value="ECO:0007669"/>
    <property type="project" value="UniProtKB-UniRule"/>
</dbReference>
<evidence type="ECO:0000256" key="2">
    <source>
        <dbReference type="ARBA" id="ARBA00012052"/>
    </source>
</evidence>
<dbReference type="NCBIfam" id="TIGR00154">
    <property type="entry name" value="ispE"/>
    <property type="match status" value="1"/>
</dbReference>
<accession>H3KHB6</accession>
<evidence type="ECO:0000256" key="7">
    <source>
        <dbReference type="ARBA" id="ARBA00022840"/>
    </source>
</evidence>
<feature type="active site" evidence="10">
    <location>
        <position position="139"/>
    </location>
</feature>
<dbReference type="InterPro" id="IPR004424">
    <property type="entry name" value="IspE"/>
</dbReference>
<feature type="domain" description="GHMP kinase C-terminal" evidence="12">
    <location>
        <begin position="214"/>
        <end position="268"/>
    </location>
</feature>
<feature type="binding site" evidence="10">
    <location>
        <begin position="97"/>
        <end position="107"/>
    </location>
    <ligand>
        <name>ATP</name>
        <dbReference type="ChEBI" id="CHEBI:30616"/>
    </ligand>
</feature>
<feature type="domain" description="GHMP kinase N-terminal" evidence="11">
    <location>
        <begin position="70"/>
        <end position="147"/>
    </location>
</feature>
<evidence type="ECO:0000256" key="1">
    <source>
        <dbReference type="ARBA" id="ARBA00009684"/>
    </source>
</evidence>
<keyword evidence="7 10" id="KW-0067">ATP-binding</keyword>
<comment type="function">
    <text evidence="10">Catalyzes the phosphorylation of the position 2 hydroxy group of 4-diphosphocytidyl-2C-methyl-D-erythritol.</text>
</comment>
<dbReference type="Gene3D" id="3.30.70.890">
    <property type="entry name" value="GHMP kinase, C-terminal domain"/>
    <property type="match status" value="1"/>
</dbReference>
<evidence type="ECO:0000256" key="9">
    <source>
        <dbReference type="ARBA" id="ARBA00032554"/>
    </source>
</evidence>
<evidence type="ECO:0000259" key="12">
    <source>
        <dbReference type="Pfam" id="PF08544"/>
    </source>
</evidence>
<evidence type="ECO:0000256" key="6">
    <source>
        <dbReference type="ARBA" id="ARBA00022777"/>
    </source>
</evidence>
<reference evidence="13 14" key="1">
    <citation type="submission" date="2011-11" db="EMBL/GenBank/DDBJ databases">
        <authorList>
            <person name="Weinstock G."/>
            <person name="Sodergren E."/>
            <person name="Clifton S."/>
            <person name="Fulton L."/>
            <person name="Fulton B."/>
            <person name="Courtney L."/>
            <person name="Fronick C."/>
            <person name="Harrison M."/>
            <person name="Strong C."/>
            <person name="Farmer C."/>
            <person name="Delahaunty K."/>
            <person name="Markovic C."/>
            <person name="Hall O."/>
            <person name="Minx P."/>
            <person name="Tomlinson C."/>
            <person name="Mitreva M."/>
            <person name="Hou S."/>
            <person name="Chen J."/>
            <person name="Wollam A."/>
            <person name="Pepin K.H."/>
            <person name="Johnson M."/>
            <person name="Bhonagiri V."/>
            <person name="Zhang X."/>
            <person name="Suruliraj S."/>
            <person name="Warren W."/>
            <person name="Chinwalla A."/>
            <person name="Mardis E.R."/>
            <person name="Wilson R.K."/>
        </authorList>
    </citation>
    <scope>NUCLEOTIDE SEQUENCE [LARGE SCALE GENOMIC DNA]</scope>
    <source>
        <strain evidence="13 14">YIT 11816</strain>
    </source>
</reference>
<dbReference type="PATRIC" id="fig|762967.3.peg.1695"/>
<dbReference type="HAMAP" id="MF_00061">
    <property type="entry name" value="IspE"/>
    <property type="match status" value="1"/>
</dbReference>
<comment type="pathway">
    <text evidence="10">Isoprenoid biosynthesis; isopentenyl diphosphate biosynthesis via DXP pathway; isopentenyl diphosphate from 1-deoxy-D-xylulose 5-phosphate: step 3/6.</text>
</comment>
<dbReference type="STRING" id="762967.HMPREF9440_02159"/>
<gene>
    <name evidence="10" type="primary">ispE</name>
    <name evidence="13" type="ORF">HMPREF9440_02159</name>
</gene>
<dbReference type="OrthoDB" id="9809438at2"/>
<dbReference type="GO" id="GO:0005524">
    <property type="term" value="F:ATP binding"/>
    <property type="evidence" value="ECO:0007669"/>
    <property type="project" value="UniProtKB-UniRule"/>
</dbReference>
<name>H3KHB6_9BURK</name>
<dbReference type="UniPathway" id="UPA00056">
    <property type="reaction ID" value="UER00094"/>
</dbReference>
<dbReference type="AlphaFoldDB" id="H3KHB6"/>
<dbReference type="Proteomes" id="UP000004956">
    <property type="component" value="Unassembled WGS sequence"/>
</dbReference>
<feature type="active site" evidence="10">
    <location>
        <position position="12"/>
    </location>
</feature>
<dbReference type="PANTHER" id="PTHR43527">
    <property type="entry name" value="4-DIPHOSPHOCYTIDYL-2-C-METHYL-D-ERYTHRITOL KINASE, CHLOROPLASTIC"/>
    <property type="match status" value="1"/>
</dbReference>
<dbReference type="InterPro" id="IPR014721">
    <property type="entry name" value="Ribsml_uS5_D2-typ_fold_subgr"/>
</dbReference>
<dbReference type="Pfam" id="PF00288">
    <property type="entry name" value="GHMP_kinases_N"/>
    <property type="match status" value="1"/>
</dbReference>
<dbReference type="SUPFAM" id="SSF54211">
    <property type="entry name" value="Ribosomal protein S5 domain 2-like"/>
    <property type="match status" value="1"/>
</dbReference>